<organism evidence="1 2">
    <name type="scientific">Aspergillus ruber (strain CBS 135680)</name>
    <dbReference type="NCBI Taxonomy" id="1388766"/>
    <lineage>
        <taxon>Eukaryota</taxon>
        <taxon>Fungi</taxon>
        <taxon>Dikarya</taxon>
        <taxon>Ascomycota</taxon>
        <taxon>Pezizomycotina</taxon>
        <taxon>Eurotiomycetes</taxon>
        <taxon>Eurotiomycetidae</taxon>
        <taxon>Eurotiales</taxon>
        <taxon>Aspergillaceae</taxon>
        <taxon>Aspergillus</taxon>
        <taxon>Aspergillus subgen. Aspergillus</taxon>
    </lineage>
</organism>
<keyword evidence="2" id="KW-1185">Reference proteome</keyword>
<reference evidence="2" key="1">
    <citation type="journal article" date="2014" name="Nat. Commun.">
        <title>Genomic adaptations of the halophilic Dead Sea filamentous fungus Eurotium rubrum.</title>
        <authorList>
            <person name="Kis-Papo T."/>
            <person name="Weig A.R."/>
            <person name="Riley R."/>
            <person name="Persoh D."/>
            <person name="Salamov A."/>
            <person name="Sun H."/>
            <person name="Lipzen A."/>
            <person name="Wasser S.P."/>
            <person name="Rambold G."/>
            <person name="Grigoriev I.V."/>
            <person name="Nevo E."/>
        </authorList>
    </citation>
    <scope>NUCLEOTIDE SEQUENCE [LARGE SCALE GENOMIC DNA]</scope>
    <source>
        <strain evidence="2">CBS 135680</strain>
    </source>
</reference>
<evidence type="ECO:0000313" key="2">
    <source>
        <dbReference type="Proteomes" id="UP000019804"/>
    </source>
</evidence>
<dbReference type="Proteomes" id="UP000019804">
    <property type="component" value="Unassembled WGS sequence"/>
</dbReference>
<name>A0A017S5W7_ASPRC</name>
<dbReference type="AlphaFoldDB" id="A0A017S5W7"/>
<sequence>MTVHNTPSDCDRDDEFWLVGKRRTSRTLVGSKGGGPRDLRMPNQYFHFWMRGDHSASTSINSIYRGSIDRIHLNRMNYKKNLINFRIKIDTTRSKIYRTRGVSSREFRTELLFSRQSLVNDSMLIFSRFRISIGPLDAVGSLGLFLSKLVVCWTRLRTHVR</sequence>
<accession>A0A017S5W7</accession>
<protein>
    <submittedName>
        <fullName evidence="1">Uncharacterized protein</fullName>
    </submittedName>
</protein>
<proteinExistence type="predicted"/>
<dbReference type="HOGENOM" id="CLU_1643342_0_0_1"/>
<gene>
    <name evidence="1" type="ORF">EURHEDRAFT_199984</name>
</gene>
<dbReference type="EMBL" id="KK088438">
    <property type="protein sequence ID" value="EYE92241.1"/>
    <property type="molecule type" value="Genomic_DNA"/>
</dbReference>
<dbReference type="RefSeq" id="XP_040635929.1">
    <property type="nucleotide sequence ID" value="XM_040777931.1"/>
</dbReference>
<dbReference type="GeneID" id="63693055"/>
<evidence type="ECO:0000313" key="1">
    <source>
        <dbReference type="EMBL" id="EYE92241.1"/>
    </source>
</evidence>